<name>D2VES8_NAEGR</name>
<organism evidence="3">
    <name type="scientific">Naegleria gruberi</name>
    <name type="common">Amoeba</name>
    <dbReference type="NCBI Taxonomy" id="5762"/>
    <lineage>
        <taxon>Eukaryota</taxon>
        <taxon>Discoba</taxon>
        <taxon>Heterolobosea</taxon>
        <taxon>Tetramitia</taxon>
        <taxon>Eutetramitia</taxon>
        <taxon>Vahlkampfiidae</taxon>
        <taxon>Naegleria</taxon>
    </lineage>
</organism>
<protein>
    <submittedName>
        <fullName evidence="2">Predicted protein</fullName>
    </submittedName>
</protein>
<accession>D2VES8</accession>
<keyword evidence="1" id="KW-1133">Transmembrane helix</keyword>
<proteinExistence type="predicted"/>
<dbReference type="OMA" id="INNWIAT"/>
<feature type="transmembrane region" description="Helical" evidence="1">
    <location>
        <begin position="374"/>
        <end position="392"/>
    </location>
</feature>
<gene>
    <name evidence="2" type="ORF">NAEGRDRAFT_67379</name>
</gene>
<dbReference type="KEGG" id="ngr:NAEGRDRAFT_67379"/>
<evidence type="ECO:0000256" key="1">
    <source>
        <dbReference type="SAM" id="Phobius"/>
    </source>
</evidence>
<dbReference type="Proteomes" id="UP000006671">
    <property type="component" value="Unassembled WGS sequence"/>
</dbReference>
<keyword evidence="1" id="KW-0472">Membrane</keyword>
<keyword evidence="3" id="KW-1185">Reference proteome</keyword>
<keyword evidence="1" id="KW-0812">Transmembrane</keyword>
<sequence>MSTTLQSLPFEVIMEIINFLPSNFLISDRFLHLLTRLLLSNIDDDSGSSNDYTAFMKKRLKQDLFDEHYMFKLFTTLKSAVTYISRRNINNWIATLKFLNPDEFDHDLMLKVLIDPLRRLWPEMPRNFWSTDPKIHEIMHSNLIQIYKEMDLDWKELNFLYKFIERNSYCCLCSKTREIAEEERIRNALSSVGGQLNFEWYFCNNENYRNGHYESQIPGILKLAHLNYDLPFKVRGVLKLKDDKIVYTNLWVKKPEICLESSLTNIQGLGGKAIIKYLSKPTDFFFDNDPTMSEIASQLYILPSSCKPNKIIRANTRDIVCISDIFIQVHEPSTISTFCDSSKHLFKCRESVLGVEVDINVNKRQKECKIIPRSPLITIAPLSIMFIIALLLDHFKCFLNFRFTREFFARHNLSWTESILLVLGDITSATLIGYFAKAYYCYSQGYFLESHISLLELFGNISFIGNAIKYTSQIFNSYFTKKSKLLPIFFMKNNITNIKN</sequence>
<dbReference type="VEuPathDB" id="AmoebaDB:NAEGRDRAFT_67379"/>
<feature type="transmembrane region" description="Helical" evidence="1">
    <location>
        <begin position="413"/>
        <end position="436"/>
    </location>
</feature>
<reference evidence="2 3" key="1">
    <citation type="journal article" date="2010" name="Cell">
        <title>The genome of Naegleria gruberi illuminates early eukaryotic versatility.</title>
        <authorList>
            <person name="Fritz-Laylin L.K."/>
            <person name="Prochnik S.E."/>
            <person name="Ginger M.L."/>
            <person name="Dacks J.B."/>
            <person name="Carpenter M.L."/>
            <person name="Field M.C."/>
            <person name="Kuo A."/>
            <person name="Paredez A."/>
            <person name="Chapman J."/>
            <person name="Pham J."/>
            <person name="Shu S."/>
            <person name="Neupane R."/>
            <person name="Cipriano M."/>
            <person name="Mancuso J."/>
            <person name="Tu H."/>
            <person name="Salamov A."/>
            <person name="Lindquist E."/>
            <person name="Shapiro H."/>
            <person name="Lucas S."/>
            <person name="Grigoriev I.V."/>
            <person name="Cande W.Z."/>
            <person name="Fulton C."/>
            <person name="Rokhsar D.S."/>
            <person name="Dawson S.C."/>
        </authorList>
    </citation>
    <scope>NUCLEOTIDE SEQUENCE [LARGE SCALE GENOMIC DNA]</scope>
    <source>
        <strain evidence="2 3">NEG-M</strain>
    </source>
</reference>
<dbReference type="InParanoid" id="D2VES8"/>
<evidence type="ECO:0000313" key="3">
    <source>
        <dbReference type="Proteomes" id="UP000006671"/>
    </source>
</evidence>
<dbReference type="RefSeq" id="XP_002677399.1">
    <property type="nucleotide sequence ID" value="XM_002677353.1"/>
</dbReference>
<dbReference type="AlphaFoldDB" id="D2VES8"/>
<dbReference type="GeneID" id="8848753"/>
<evidence type="ECO:0000313" key="2">
    <source>
        <dbReference type="EMBL" id="EFC44655.1"/>
    </source>
</evidence>
<dbReference type="EMBL" id="GG738867">
    <property type="protein sequence ID" value="EFC44655.1"/>
    <property type="molecule type" value="Genomic_DNA"/>
</dbReference>